<dbReference type="Proteomes" id="UP000001861">
    <property type="component" value="Unassembled WGS sequence"/>
</dbReference>
<sequence>MGVQRRGEHRCYFENSQPEPRVFHSISVQAKSPARPTQVETQKCPQLIQAQTSALQLSISDSSANPSHQEGCPFHPTLLRRGLALVGSQTSNVHRGTVNHLRGSELSKDSTARFASSHRSSLFRIDSRLSPHPHRDWWTFFLTPRRLATPQRKRDPRARACVRSYKHTSFSNLAVPSPQIEAPQYKLRSELRTKLL</sequence>
<keyword evidence="2" id="KW-1185">Reference proteome</keyword>
<gene>
    <name evidence="1" type="ORF">CC1G_13795</name>
</gene>
<dbReference type="KEGG" id="cci:CC1G_13795"/>
<evidence type="ECO:0000313" key="2">
    <source>
        <dbReference type="Proteomes" id="UP000001861"/>
    </source>
</evidence>
<dbReference type="RefSeq" id="XP_002912264.1">
    <property type="nucleotide sequence ID" value="XM_002912218.1"/>
</dbReference>
<dbReference type="HOGENOM" id="CLU_1390156_0_0_1"/>
<accession>D6RKA3</accession>
<evidence type="ECO:0000313" key="1">
    <source>
        <dbReference type="EMBL" id="EFI28770.1"/>
    </source>
</evidence>
<comment type="caution">
    <text evidence="1">The sequence shown here is derived from an EMBL/GenBank/DDBJ whole genome shotgun (WGS) entry which is preliminary data.</text>
</comment>
<organism evidence="1 2">
    <name type="scientific">Coprinopsis cinerea (strain Okayama-7 / 130 / ATCC MYA-4618 / FGSC 9003)</name>
    <name type="common">Inky cap fungus</name>
    <name type="synonym">Hormographiella aspergillata</name>
    <dbReference type="NCBI Taxonomy" id="240176"/>
    <lineage>
        <taxon>Eukaryota</taxon>
        <taxon>Fungi</taxon>
        <taxon>Dikarya</taxon>
        <taxon>Basidiomycota</taxon>
        <taxon>Agaricomycotina</taxon>
        <taxon>Agaricomycetes</taxon>
        <taxon>Agaricomycetidae</taxon>
        <taxon>Agaricales</taxon>
        <taxon>Agaricineae</taxon>
        <taxon>Psathyrellaceae</taxon>
        <taxon>Coprinopsis</taxon>
    </lineage>
</organism>
<proteinExistence type="predicted"/>
<reference evidence="1 2" key="1">
    <citation type="journal article" date="2010" name="Proc. Natl. Acad. Sci. U.S.A.">
        <title>Insights into evolution of multicellular fungi from the assembled chromosomes of the mushroom Coprinopsis cinerea (Coprinus cinereus).</title>
        <authorList>
            <person name="Stajich J.E."/>
            <person name="Wilke S.K."/>
            <person name="Ahren D."/>
            <person name="Au C.H."/>
            <person name="Birren B.W."/>
            <person name="Borodovsky M."/>
            <person name="Burns C."/>
            <person name="Canback B."/>
            <person name="Casselton L.A."/>
            <person name="Cheng C.K."/>
            <person name="Deng J."/>
            <person name="Dietrich F.S."/>
            <person name="Fargo D.C."/>
            <person name="Farman M.L."/>
            <person name="Gathman A.C."/>
            <person name="Goldberg J."/>
            <person name="Guigo R."/>
            <person name="Hoegger P.J."/>
            <person name="Hooker J.B."/>
            <person name="Huggins A."/>
            <person name="James T.Y."/>
            <person name="Kamada T."/>
            <person name="Kilaru S."/>
            <person name="Kodira C."/>
            <person name="Kues U."/>
            <person name="Kupfer D."/>
            <person name="Kwan H.S."/>
            <person name="Lomsadze A."/>
            <person name="Li W."/>
            <person name="Lilly W.W."/>
            <person name="Ma L.J."/>
            <person name="Mackey A.J."/>
            <person name="Manning G."/>
            <person name="Martin F."/>
            <person name="Muraguchi H."/>
            <person name="Natvig D.O."/>
            <person name="Palmerini H."/>
            <person name="Ramesh M.A."/>
            <person name="Rehmeyer C.J."/>
            <person name="Roe B.A."/>
            <person name="Shenoy N."/>
            <person name="Stanke M."/>
            <person name="Ter-Hovhannisyan V."/>
            <person name="Tunlid A."/>
            <person name="Velagapudi R."/>
            <person name="Vision T.J."/>
            <person name="Zeng Q."/>
            <person name="Zolan M.E."/>
            <person name="Pukkila P.J."/>
        </authorList>
    </citation>
    <scope>NUCLEOTIDE SEQUENCE [LARGE SCALE GENOMIC DNA]</scope>
    <source>
        <strain evidence="2">Okayama-7 / 130 / ATCC MYA-4618 / FGSC 9003</strain>
    </source>
</reference>
<dbReference type="AlphaFoldDB" id="D6RKA3"/>
<dbReference type="EMBL" id="AACS02000001">
    <property type="protein sequence ID" value="EFI28770.1"/>
    <property type="molecule type" value="Genomic_DNA"/>
</dbReference>
<dbReference type="VEuPathDB" id="FungiDB:CC1G_13795"/>
<name>D6RKA3_COPC7</name>
<protein>
    <submittedName>
        <fullName evidence="1">Uncharacterized protein</fullName>
    </submittedName>
</protein>
<dbReference type="InParanoid" id="D6RKA3"/>
<dbReference type="GeneID" id="6006986"/>